<dbReference type="AlphaFoldDB" id="A0A2P2P581"/>
<accession>A0A2P2P581</accession>
<protein>
    <submittedName>
        <fullName evidence="2">Uncharacterized protein</fullName>
    </submittedName>
</protein>
<dbReference type="EMBL" id="GGEC01069414">
    <property type="protein sequence ID" value="MBX49898.1"/>
    <property type="molecule type" value="Transcribed_RNA"/>
</dbReference>
<keyword evidence="1" id="KW-0732">Signal</keyword>
<proteinExistence type="predicted"/>
<sequence>MSWWFIVCIGHIAIRTLFKPSTSLSTINGDGPQCSFLFSI</sequence>
<organism evidence="2">
    <name type="scientific">Rhizophora mucronata</name>
    <name type="common">Asiatic mangrove</name>
    <dbReference type="NCBI Taxonomy" id="61149"/>
    <lineage>
        <taxon>Eukaryota</taxon>
        <taxon>Viridiplantae</taxon>
        <taxon>Streptophyta</taxon>
        <taxon>Embryophyta</taxon>
        <taxon>Tracheophyta</taxon>
        <taxon>Spermatophyta</taxon>
        <taxon>Magnoliopsida</taxon>
        <taxon>eudicotyledons</taxon>
        <taxon>Gunneridae</taxon>
        <taxon>Pentapetalae</taxon>
        <taxon>rosids</taxon>
        <taxon>fabids</taxon>
        <taxon>Malpighiales</taxon>
        <taxon>Rhizophoraceae</taxon>
        <taxon>Rhizophora</taxon>
    </lineage>
</organism>
<reference evidence="2" key="1">
    <citation type="submission" date="2018-02" db="EMBL/GenBank/DDBJ databases">
        <title>Rhizophora mucronata_Transcriptome.</title>
        <authorList>
            <person name="Meera S.P."/>
            <person name="Sreeshan A."/>
            <person name="Augustine A."/>
        </authorList>
    </citation>
    <scope>NUCLEOTIDE SEQUENCE</scope>
    <source>
        <tissue evidence="2">Leaf</tissue>
    </source>
</reference>
<feature type="signal peptide" evidence="1">
    <location>
        <begin position="1"/>
        <end position="18"/>
    </location>
</feature>
<name>A0A2P2P581_RHIMU</name>
<evidence type="ECO:0000313" key="2">
    <source>
        <dbReference type="EMBL" id="MBX49898.1"/>
    </source>
</evidence>
<feature type="chain" id="PRO_5015176100" evidence="1">
    <location>
        <begin position="19"/>
        <end position="40"/>
    </location>
</feature>
<evidence type="ECO:0000256" key="1">
    <source>
        <dbReference type="SAM" id="SignalP"/>
    </source>
</evidence>